<dbReference type="Pfam" id="PF00218">
    <property type="entry name" value="IGPS"/>
    <property type="match status" value="1"/>
</dbReference>
<dbReference type="PANTHER" id="PTHR22854:SF2">
    <property type="entry name" value="INDOLE-3-GLYCEROL-PHOSPHATE SYNTHASE"/>
    <property type="match status" value="1"/>
</dbReference>
<dbReference type="GO" id="GO:0000162">
    <property type="term" value="P:L-tryptophan biosynthetic process"/>
    <property type="evidence" value="ECO:0007669"/>
    <property type="project" value="UniProtKB-UniRule"/>
</dbReference>
<dbReference type="InterPro" id="IPR013798">
    <property type="entry name" value="Indole-3-glycerol_P_synth_dom"/>
</dbReference>
<dbReference type="FunFam" id="3.20.20.70:FF:000024">
    <property type="entry name" value="Indole-3-glycerol phosphate synthase"/>
    <property type="match status" value="1"/>
</dbReference>
<evidence type="ECO:0000256" key="4">
    <source>
        <dbReference type="ARBA" id="ARBA00022605"/>
    </source>
</evidence>
<accession>A0A6B0YW84</accession>
<keyword evidence="4 9" id="KW-0028">Amino-acid biosynthesis</keyword>
<feature type="domain" description="Indole-3-glycerol phosphate synthase" evidence="10">
    <location>
        <begin position="17"/>
        <end position="264"/>
    </location>
</feature>
<keyword evidence="7 9" id="KW-0057">Aromatic amino acid biosynthesis</keyword>
<dbReference type="Gene3D" id="3.20.20.70">
    <property type="entry name" value="Aldolase class I"/>
    <property type="match status" value="1"/>
</dbReference>
<proteinExistence type="inferred from homology"/>
<keyword evidence="5 9" id="KW-0210">Decarboxylase</keyword>
<dbReference type="GO" id="GO:0004640">
    <property type="term" value="F:phosphoribosylanthranilate isomerase activity"/>
    <property type="evidence" value="ECO:0007669"/>
    <property type="project" value="TreeGrafter"/>
</dbReference>
<comment type="similarity">
    <text evidence="3 9">Belongs to the TrpC family.</text>
</comment>
<reference evidence="11" key="1">
    <citation type="submission" date="2019-09" db="EMBL/GenBank/DDBJ databases">
        <title>Characterisation of the sponge microbiome using genome-centric metagenomics.</title>
        <authorList>
            <person name="Engelberts J.P."/>
            <person name="Robbins S.J."/>
            <person name="De Goeij J.M."/>
            <person name="Aranda M."/>
            <person name="Bell S.C."/>
            <person name="Webster N.S."/>
        </authorList>
    </citation>
    <scope>NUCLEOTIDE SEQUENCE</scope>
    <source>
        <strain evidence="11">SB0664_bin_27</strain>
    </source>
</reference>
<dbReference type="GO" id="GO:0004425">
    <property type="term" value="F:indole-3-glycerol-phosphate synthase activity"/>
    <property type="evidence" value="ECO:0007669"/>
    <property type="project" value="UniProtKB-UniRule"/>
</dbReference>
<evidence type="ECO:0000256" key="9">
    <source>
        <dbReference type="HAMAP-Rule" id="MF_00134"/>
    </source>
</evidence>
<dbReference type="InterPro" id="IPR001468">
    <property type="entry name" value="Indole-3-GlycerolPSynthase_CS"/>
</dbReference>
<keyword evidence="6 9" id="KW-0822">Tryptophan biosynthesis</keyword>
<comment type="pathway">
    <text evidence="2 9">Amino-acid biosynthesis; L-tryptophan biosynthesis; L-tryptophan from chorismate: step 4/5.</text>
</comment>
<dbReference type="EMBL" id="VXRG01000109">
    <property type="protein sequence ID" value="MXY94395.1"/>
    <property type="molecule type" value="Genomic_DNA"/>
</dbReference>
<dbReference type="AlphaFoldDB" id="A0A6B0YW84"/>
<dbReference type="SUPFAM" id="SSF51366">
    <property type="entry name" value="Ribulose-phoshate binding barrel"/>
    <property type="match status" value="1"/>
</dbReference>
<dbReference type="PROSITE" id="PS00614">
    <property type="entry name" value="IGPS"/>
    <property type="match status" value="1"/>
</dbReference>
<keyword evidence="8 9" id="KW-0456">Lyase</keyword>
<dbReference type="InterPro" id="IPR013785">
    <property type="entry name" value="Aldolase_TIM"/>
</dbReference>
<dbReference type="HAMAP" id="MF_00134_B">
    <property type="entry name" value="IGPS_B"/>
    <property type="match status" value="1"/>
</dbReference>
<comment type="catalytic activity">
    <reaction evidence="1 9">
        <text>1-(2-carboxyphenylamino)-1-deoxy-D-ribulose 5-phosphate + H(+) = (1S,2R)-1-C-(indol-3-yl)glycerol 3-phosphate + CO2 + H2O</text>
        <dbReference type="Rhea" id="RHEA:23476"/>
        <dbReference type="ChEBI" id="CHEBI:15377"/>
        <dbReference type="ChEBI" id="CHEBI:15378"/>
        <dbReference type="ChEBI" id="CHEBI:16526"/>
        <dbReference type="ChEBI" id="CHEBI:58613"/>
        <dbReference type="ChEBI" id="CHEBI:58866"/>
        <dbReference type="EC" id="4.1.1.48"/>
    </reaction>
</comment>
<evidence type="ECO:0000256" key="2">
    <source>
        <dbReference type="ARBA" id="ARBA00004696"/>
    </source>
</evidence>
<organism evidence="11">
    <name type="scientific">Caldilineaceae bacterium SB0664_bin_27</name>
    <dbReference type="NCBI Taxonomy" id="2605260"/>
    <lineage>
        <taxon>Bacteria</taxon>
        <taxon>Bacillati</taxon>
        <taxon>Chloroflexota</taxon>
        <taxon>Caldilineae</taxon>
        <taxon>Caldilineales</taxon>
        <taxon>Caldilineaceae</taxon>
    </lineage>
</organism>
<name>A0A6B0YW84_9CHLR</name>
<dbReference type="UniPathway" id="UPA00035">
    <property type="reaction ID" value="UER00043"/>
</dbReference>
<evidence type="ECO:0000256" key="6">
    <source>
        <dbReference type="ARBA" id="ARBA00022822"/>
    </source>
</evidence>
<evidence type="ECO:0000256" key="1">
    <source>
        <dbReference type="ARBA" id="ARBA00001633"/>
    </source>
</evidence>
<dbReference type="InterPro" id="IPR011060">
    <property type="entry name" value="RibuloseP-bd_barrel"/>
</dbReference>
<dbReference type="CDD" id="cd00331">
    <property type="entry name" value="IGPS"/>
    <property type="match status" value="1"/>
</dbReference>
<evidence type="ECO:0000259" key="10">
    <source>
        <dbReference type="Pfam" id="PF00218"/>
    </source>
</evidence>
<dbReference type="PANTHER" id="PTHR22854">
    <property type="entry name" value="TRYPTOPHAN BIOSYNTHESIS PROTEIN"/>
    <property type="match status" value="1"/>
</dbReference>
<evidence type="ECO:0000313" key="11">
    <source>
        <dbReference type="EMBL" id="MXY94395.1"/>
    </source>
</evidence>
<evidence type="ECO:0000256" key="8">
    <source>
        <dbReference type="ARBA" id="ARBA00023239"/>
    </source>
</evidence>
<protein>
    <recommendedName>
        <fullName evidence="9">Indole-3-glycerol phosphate synthase</fullName>
        <shortName evidence="9">IGPS</shortName>
        <ecNumber evidence="9">4.1.1.48</ecNumber>
    </recommendedName>
</protein>
<evidence type="ECO:0000256" key="7">
    <source>
        <dbReference type="ARBA" id="ARBA00023141"/>
    </source>
</evidence>
<dbReference type="EC" id="4.1.1.48" evidence="9"/>
<dbReference type="InterPro" id="IPR045186">
    <property type="entry name" value="Indole-3-glycerol_P_synth"/>
</dbReference>
<comment type="caution">
    <text evidence="11">The sequence shown here is derived from an EMBL/GenBank/DDBJ whole genome shotgun (WGS) entry which is preliminary data.</text>
</comment>
<dbReference type="NCBIfam" id="NF001377">
    <property type="entry name" value="PRK00278.2-4"/>
    <property type="match status" value="1"/>
</dbReference>
<sequence>MARHSQLEISKHKGQVLDRIMAWKREEVARQMGDVPLAQLKALALVAEPPLDFAAALTAEAGASLIAEVKRASPSKGLIAKDWSPTAIAETYAACGAAAISCLTDARFFQGRLAYLAEIVEHLRAKNLTTPLLRKEFIYHPYQVYEARAAGADALLLIVGVLGDSDLRELLSLTKQLGMGALVEVHDEEEVERALAAEARIVGVNNRNLKTFDVDIETTARLRELIPADIILVGESGIRNAVDVRRMADMGCDAILVGESFCKLPQEKRGALVHEFVQAGKP</sequence>
<gene>
    <name evidence="9 11" type="primary">trpC</name>
    <name evidence="11" type="ORF">F4Y42_13225</name>
</gene>
<evidence type="ECO:0000256" key="3">
    <source>
        <dbReference type="ARBA" id="ARBA00008737"/>
    </source>
</evidence>
<evidence type="ECO:0000256" key="5">
    <source>
        <dbReference type="ARBA" id="ARBA00022793"/>
    </source>
</evidence>